<feature type="region of interest" description="Disordered" evidence="1">
    <location>
        <begin position="336"/>
        <end position="365"/>
    </location>
</feature>
<reference evidence="2" key="1">
    <citation type="journal article" date="2023" name="Insect Mol. Biol.">
        <title>Genome sequencing provides insights into the evolution of gene families encoding plant cell wall-degrading enzymes in longhorned beetles.</title>
        <authorList>
            <person name="Shin N.R."/>
            <person name="Okamura Y."/>
            <person name="Kirsch R."/>
            <person name="Pauchet Y."/>
        </authorList>
    </citation>
    <scope>NUCLEOTIDE SEQUENCE</scope>
    <source>
        <strain evidence="2">AMC_N1</strain>
    </source>
</reference>
<feature type="region of interest" description="Disordered" evidence="1">
    <location>
        <begin position="294"/>
        <end position="321"/>
    </location>
</feature>
<evidence type="ECO:0000313" key="3">
    <source>
        <dbReference type="Proteomes" id="UP001162162"/>
    </source>
</evidence>
<protein>
    <submittedName>
        <fullName evidence="2">Uncharacterized protein</fullName>
    </submittedName>
</protein>
<keyword evidence="3" id="KW-1185">Reference proteome</keyword>
<dbReference type="EMBL" id="JAPWTK010001129">
    <property type="protein sequence ID" value="KAJ8933992.1"/>
    <property type="molecule type" value="Genomic_DNA"/>
</dbReference>
<dbReference type="Gene3D" id="1.25.10.10">
    <property type="entry name" value="Leucine-rich Repeat Variant"/>
    <property type="match status" value="1"/>
</dbReference>
<dbReference type="AlphaFoldDB" id="A0AAV8X617"/>
<gene>
    <name evidence="2" type="ORF">NQ318_015214</name>
</gene>
<evidence type="ECO:0000256" key="1">
    <source>
        <dbReference type="SAM" id="MobiDB-lite"/>
    </source>
</evidence>
<feature type="region of interest" description="Disordered" evidence="1">
    <location>
        <begin position="391"/>
        <end position="422"/>
    </location>
</feature>
<dbReference type="Proteomes" id="UP001162162">
    <property type="component" value="Unassembled WGS sequence"/>
</dbReference>
<feature type="compositionally biased region" description="Polar residues" evidence="1">
    <location>
        <begin position="391"/>
        <end position="420"/>
    </location>
</feature>
<dbReference type="InterPro" id="IPR011989">
    <property type="entry name" value="ARM-like"/>
</dbReference>
<sequence length="451" mass="50640">MNAMDGTKATVGCLRFGDLLKWKNDILDAGRLYIIRSISLPQIIFKNTTGQIHRNYIYILGKLQVVHGSKAIKFLPAVSEGFDVSILYSGVRERLRDPEREVRQHALRVLVDLIPVTHAPNLDDHMRLLVPDLLTNLGALDTLRIYLRHSRNYDKLLRDLVSSPANEKSIVAATPFLISSSTTNETLRYVIDRLWQEVNNKNIPQEVVAKSLARIKYSLGDERFKMLVGGERFVELHNICDSYGIPIDYREGETVGNREVVVVKNDEESVEEDKVILETEITLRTGPAITMKIHEESRQNSVNGGDGDSEEEASQNAGVIKVLDDDSESDYYEMARRTPRKVRFGGESVKMRTPESDSSNQDEGRSTIRITVTDAVSIKTRRSLIPVRITSLPSTPRKSPPSTLGNSRLVKSTPNLSGGSYRTKIPLKKGSNMRVTFVDSKEKPKGNLQHT</sequence>
<accession>A0AAV8X617</accession>
<evidence type="ECO:0000313" key="2">
    <source>
        <dbReference type="EMBL" id="KAJ8933992.1"/>
    </source>
</evidence>
<proteinExistence type="predicted"/>
<organism evidence="2 3">
    <name type="scientific">Aromia moschata</name>
    <dbReference type="NCBI Taxonomy" id="1265417"/>
    <lineage>
        <taxon>Eukaryota</taxon>
        <taxon>Metazoa</taxon>
        <taxon>Ecdysozoa</taxon>
        <taxon>Arthropoda</taxon>
        <taxon>Hexapoda</taxon>
        <taxon>Insecta</taxon>
        <taxon>Pterygota</taxon>
        <taxon>Neoptera</taxon>
        <taxon>Endopterygota</taxon>
        <taxon>Coleoptera</taxon>
        <taxon>Polyphaga</taxon>
        <taxon>Cucujiformia</taxon>
        <taxon>Chrysomeloidea</taxon>
        <taxon>Cerambycidae</taxon>
        <taxon>Cerambycinae</taxon>
        <taxon>Callichromatini</taxon>
        <taxon>Aromia</taxon>
    </lineage>
</organism>
<comment type="caution">
    <text evidence="2">The sequence shown here is derived from an EMBL/GenBank/DDBJ whole genome shotgun (WGS) entry which is preliminary data.</text>
</comment>
<name>A0AAV8X617_9CUCU</name>